<feature type="compositionally biased region" description="Polar residues" evidence="7">
    <location>
        <begin position="1262"/>
        <end position="1295"/>
    </location>
</feature>
<keyword evidence="3" id="KW-1015">Disulfide bond</keyword>
<gene>
    <name evidence="11" type="primary">LOC111132924</name>
</gene>
<reference evidence="11" key="1">
    <citation type="submission" date="2025-08" db="UniProtKB">
        <authorList>
            <consortium name="RefSeq"/>
        </authorList>
    </citation>
    <scope>IDENTIFICATION</scope>
    <source>
        <tissue evidence="11">Whole sample</tissue>
    </source>
</reference>
<sequence>MADRMKMKDTYRSVCYHSLVPAKPATITDSDRQKKLFQRIEENRLRSQNAMKISKENDSVLKNDQANSNSVDSRNKGFLGSEQDQEEKGPERSRSRERSTEVTNGSRPSKGQLKSTSRERSEVTNGLRPLNGHDLENDFATHRIQEDTNGPFNCTSESTFSQNATEQSHRSRNSLVPEEKDRLKRRSSRSRERQGMTDQPTRPVPAPRISRSTSDPGGGRDSYSGVVRSISQGSEGHESAEWKTELSNLQEELRKCTDFSERRKIRDKIRKLREKKQELNVAEMGRCSPPQCGQGSESCDLAEKLKTLDSIQDIPELRKLLSETNDYDEKKQIRLALRQLRQRDKERESGRDTGQIDQRRRSLGSQVVTVVRESGDTPNPRPKRRSFCERISENKVNDKIRENNVKDEASVENGRHSARSLPKGNHSDKNHILSVQNKILCKKKPPEEILVDHKPPVIPNRRDSTHNSQDAKYTPSSKNDPSISQNATNESKVTLQRSNSRSNSVVDALPNSSPLEWLEKKKRSSSLPSSDRAQLSTLDMEAAFSELLSAVDDDLDPLSDSEQEKALSTEDAIEEEEVDASSGTMLRVNCSLQPVEPAVQPTGSTISVIEDDDGSVTVQSVTQRDHGDRTVTEKTRLRRTESHSKEEEKESVIESKITSPGGTDNYVKDVIKTRRKVTSRGSDYFTRSAYNIRKRTDFEGEEIEERDFTVESENFSASKGETWGNKAEAKVQLSRSKQLKEEESRRHVLGTVQEKESSPDAQGRPPSPHGKQLEVDPKHSVHNRMDISKASSGYGTGSDEEEKEELAHIFHGKPAGCPEIKSMMRDVSASEGKSVTLECCVSCSPPPSVSWYRGDKAVLEGTAAFDPMSGRATLTLPGVRRDQMGEYRCVFSNSLGEAQTQAKLTVSSVSNRAPRFTTNLMDMLVTEGHAVVLECQVSSATHISWYKDGIIQRNSADFRQTFDGEKAKLEIGEIFLDDHGEYSCVAKNDKGEAKTSCRIKVKEGSGDGEVAPQFLSRPESNIYSFGDLILLECDVIGSPTPSVTWYRDGSKLTPNTRTKSLYDGRVALLKISQSATEDSGKYEVVAENSCGKVSVDCLLVVKAKEGPPAILMALSDTVATSGRSLSLQCHIKGSPAPMILWRKDGKMIGNTKDFKQTYQNNIALLNIQEVMEQDGGCYECVARNSFGAVSSSCSISVQTGEKSKKETSGYVSKKTDWLVGRGGNQPAEEPVQEKKSASVRRSESVHVTSTSKLTLKPVLKQSGASSTRNTTQMVQENGSNKAVTKQQEVQSQDTTVSRKIDTEDLGMPKATSNITGKTSPLNITSSNKMADMSSLQSSTEPQKSHTHLDSSDSQKTPQKKQILVKKDTSAAKANDPPWKNMSLRRTESARVTNYSREKPLTWKREEADKTVPTIVVENADSTTEKPTGWRPVVMDPGAEKKTVNLRRCESARVQNKNNVDIISKFLSNSQDKEKRDMNDNKIVSMETPPPKDSAVTKLKSDTTGLNRSQSMRMLFENMEAKKNMTPAPSPVAAVQRREQGLRRTSSLKVLPGEMESFRAEHKAKEEASKFSRYPNTSVTMASYDTIEDEEELHKLLSKSENFEERKKIRARMKEIREKKQKEWEAKRLQREKESGDLVKKKFEQAEKEKEKYLKTFEQSAKEASAERERILQKGEDLIKDKLKQADEDKKRHLETFDKLAKHEDKKVQKTPDGVIRTTIIKDSILTPGDSAKYNSEEAATFLTNQLINTLSPVTSGNITIKTESWNSREGVTNASQKSQSWGAKPAGAQGAKAMFQKMDNAAPKPNGLLTVSYAKKAATTLRRNAATIKQEILRFCQKNTVEYETVEITNFSSSWNNGMAFCALIHHFYPEAFDFSSLDPKKRRYNFTLAFDTAEKCADIAPLLDVEDMVRMQKPDWKCVFTYVQSLYRKLHTHERNKTMAAGGD</sequence>
<dbReference type="Gene3D" id="2.60.40.10">
    <property type="entry name" value="Immunoglobulins"/>
    <property type="match status" value="4"/>
</dbReference>
<evidence type="ECO:0000256" key="6">
    <source>
        <dbReference type="SAM" id="Coils"/>
    </source>
</evidence>
<dbReference type="KEGG" id="cvn:111132924"/>
<dbReference type="InterPro" id="IPR013098">
    <property type="entry name" value="Ig_I-set"/>
</dbReference>
<dbReference type="InterPro" id="IPR036872">
    <property type="entry name" value="CH_dom_sf"/>
</dbReference>
<dbReference type="CDD" id="cd00096">
    <property type="entry name" value="Ig"/>
    <property type="match status" value="1"/>
</dbReference>
<dbReference type="Proteomes" id="UP000694844">
    <property type="component" value="Chromosome 5"/>
</dbReference>
<feature type="region of interest" description="Disordered" evidence="7">
    <location>
        <begin position="38"/>
        <end position="226"/>
    </location>
</feature>
<feature type="region of interest" description="Disordered" evidence="7">
    <location>
        <begin position="444"/>
        <end position="509"/>
    </location>
</feature>
<keyword evidence="10" id="KW-1185">Reference proteome</keyword>
<proteinExistence type="inferred from homology"/>
<accession>A0A8B8E7F1</accession>
<feature type="region of interest" description="Disordered" evidence="7">
    <location>
        <begin position="1470"/>
        <end position="1502"/>
    </location>
</feature>
<dbReference type="SMART" id="SM00033">
    <property type="entry name" value="CH"/>
    <property type="match status" value="1"/>
</dbReference>
<dbReference type="Pfam" id="PF00307">
    <property type="entry name" value="CH"/>
    <property type="match status" value="1"/>
</dbReference>
<dbReference type="PROSITE" id="PS50021">
    <property type="entry name" value="CH"/>
    <property type="match status" value="1"/>
</dbReference>
<evidence type="ECO:0000256" key="2">
    <source>
        <dbReference type="ARBA" id="ARBA00023054"/>
    </source>
</evidence>
<dbReference type="InterPro" id="IPR036179">
    <property type="entry name" value="Ig-like_dom_sf"/>
</dbReference>
<feature type="domain" description="Calponin-homology (CH)" evidence="8">
    <location>
        <begin position="1826"/>
        <end position="1932"/>
    </location>
</feature>
<dbReference type="FunFam" id="2.60.40.10:FF:000107">
    <property type="entry name" value="Myosin, light chain kinase a"/>
    <property type="match status" value="3"/>
</dbReference>
<feature type="compositionally biased region" description="Polar residues" evidence="7">
    <location>
        <begin position="1310"/>
        <end position="1341"/>
    </location>
</feature>
<feature type="domain" description="Ig-like" evidence="9">
    <location>
        <begin position="1012"/>
        <end position="1094"/>
    </location>
</feature>
<feature type="compositionally biased region" description="Basic and acidic residues" evidence="7">
    <location>
        <begin position="86"/>
        <end position="100"/>
    </location>
</feature>
<dbReference type="InterPro" id="IPR022189">
    <property type="entry name" value="SMTN"/>
</dbReference>
<protein>
    <submittedName>
        <fullName evidence="11">Muscle M-line assembly protein unc-89-like isoform X1</fullName>
    </submittedName>
</protein>
<dbReference type="SUPFAM" id="SSF47576">
    <property type="entry name" value="Calponin-homology domain, CH-domain"/>
    <property type="match status" value="1"/>
</dbReference>
<feature type="domain" description="Ig-like" evidence="9">
    <location>
        <begin position="1108"/>
        <end position="1196"/>
    </location>
</feature>
<feature type="compositionally biased region" description="Basic and acidic residues" evidence="7">
    <location>
        <begin position="444"/>
        <end position="465"/>
    </location>
</feature>
<evidence type="ECO:0000256" key="4">
    <source>
        <dbReference type="ARBA" id="ARBA00023319"/>
    </source>
</evidence>
<feature type="compositionally biased region" description="Basic and acidic residues" evidence="7">
    <location>
        <begin position="131"/>
        <end position="146"/>
    </location>
</feature>
<dbReference type="OrthoDB" id="6159157at2759"/>
<name>A0A8B8E7F1_CRAVI</name>
<dbReference type="PANTHER" id="PTHR10075:SF100">
    <property type="entry name" value="FASCICLIN-2"/>
    <property type="match status" value="1"/>
</dbReference>
<dbReference type="InterPro" id="IPR003598">
    <property type="entry name" value="Ig_sub2"/>
</dbReference>
<organism evidence="10 11">
    <name type="scientific">Crassostrea virginica</name>
    <name type="common">Eastern oyster</name>
    <dbReference type="NCBI Taxonomy" id="6565"/>
    <lineage>
        <taxon>Eukaryota</taxon>
        <taxon>Metazoa</taxon>
        <taxon>Spiralia</taxon>
        <taxon>Lophotrochozoa</taxon>
        <taxon>Mollusca</taxon>
        <taxon>Bivalvia</taxon>
        <taxon>Autobranchia</taxon>
        <taxon>Pteriomorphia</taxon>
        <taxon>Ostreida</taxon>
        <taxon>Ostreoidea</taxon>
        <taxon>Ostreidae</taxon>
        <taxon>Crassostrea</taxon>
    </lineage>
</organism>
<keyword evidence="2 6" id="KW-0175">Coiled coil</keyword>
<dbReference type="CDD" id="cd21200">
    <property type="entry name" value="CH_SMTN-like"/>
    <property type="match status" value="1"/>
</dbReference>
<dbReference type="SUPFAM" id="SSF48726">
    <property type="entry name" value="Immunoglobulin"/>
    <property type="match status" value="4"/>
</dbReference>
<feature type="compositionally biased region" description="Basic and acidic residues" evidence="7">
    <location>
        <begin position="1231"/>
        <end position="1244"/>
    </location>
</feature>
<feature type="domain" description="Ig-like" evidence="9">
    <location>
        <begin position="818"/>
        <end position="905"/>
    </location>
</feature>
<dbReference type="InterPro" id="IPR003599">
    <property type="entry name" value="Ig_sub"/>
</dbReference>
<dbReference type="RefSeq" id="XP_022336567.1">
    <property type="nucleotide sequence ID" value="XM_022480859.1"/>
</dbReference>
<dbReference type="FunFam" id="1.10.418.10:FF:000009">
    <property type="entry name" value="smoothelin isoform X2"/>
    <property type="match status" value="1"/>
</dbReference>
<evidence type="ECO:0000256" key="5">
    <source>
        <dbReference type="ARBA" id="ARBA00061655"/>
    </source>
</evidence>
<feature type="compositionally biased region" description="Polar residues" evidence="7">
    <location>
        <begin position="466"/>
        <end position="509"/>
    </location>
</feature>
<dbReference type="InterPro" id="IPR007110">
    <property type="entry name" value="Ig-like_dom"/>
</dbReference>
<feature type="compositionally biased region" description="Basic and acidic residues" evidence="7">
    <location>
        <begin position="341"/>
        <end position="351"/>
    </location>
</feature>
<dbReference type="PROSITE" id="PS50835">
    <property type="entry name" value="IG_LIKE"/>
    <property type="match status" value="4"/>
</dbReference>
<keyword evidence="1" id="KW-0597">Phosphoprotein</keyword>
<feature type="region of interest" description="Disordered" evidence="7">
    <location>
        <begin position="618"/>
        <end position="666"/>
    </location>
</feature>
<comment type="similarity">
    <text evidence="5">Belongs to the smoothelin family.</text>
</comment>
<dbReference type="SMART" id="SM00408">
    <property type="entry name" value="IGc2"/>
    <property type="match status" value="4"/>
</dbReference>
<evidence type="ECO:0000313" key="10">
    <source>
        <dbReference type="Proteomes" id="UP000694844"/>
    </source>
</evidence>
<evidence type="ECO:0000256" key="7">
    <source>
        <dbReference type="SAM" id="MobiDB-lite"/>
    </source>
</evidence>
<dbReference type="SMART" id="SM00409">
    <property type="entry name" value="IG"/>
    <property type="match status" value="4"/>
</dbReference>
<feature type="compositionally biased region" description="Basic and acidic residues" evidence="7">
    <location>
        <begin position="386"/>
        <end position="415"/>
    </location>
</feature>
<feature type="compositionally biased region" description="Polar residues" evidence="7">
    <location>
        <begin position="102"/>
        <end position="115"/>
    </location>
</feature>
<keyword evidence="4" id="KW-0393">Immunoglobulin domain</keyword>
<feature type="region of interest" description="Disordered" evidence="7">
    <location>
        <begin position="341"/>
        <end position="431"/>
    </location>
</feature>
<dbReference type="Pfam" id="PF12510">
    <property type="entry name" value="Smoothelin"/>
    <property type="match status" value="2"/>
</dbReference>
<feature type="compositionally biased region" description="Basic and acidic residues" evidence="7">
    <location>
        <begin position="771"/>
        <end position="787"/>
    </location>
</feature>
<feature type="compositionally biased region" description="Basic and acidic residues" evidence="7">
    <location>
        <begin position="623"/>
        <end position="653"/>
    </location>
</feature>
<dbReference type="GeneID" id="111132924"/>
<feature type="domain" description="Ig-like" evidence="9">
    <location>
        <begin position="914"/>
        <end position="1000"/>
    </location>
</feature>
<dbReference type="InterPro" id="IPR013783">
    <property type="entry name" value="Ig-like_fold"/>
</dbReference>
<feature type="compositionally biased region" description="Polar residues" evidence="7">
    <location>
        <begin position="147"/>
        <end position="166"/>
    </location>
</feature>
<feature type="region of interest" description="Disordered" evidence="7">
    <location>
        <begin position="1204"/>
        <end position="1392"/>
    </location>
</feature>
<dbReference type="Gene3D" id="1.10.418.10">
    <property type="entry name" value="Calponin-like domain"/>
    <property type="match status" value="1"/>
</dbReference>
<dbReference type="PANTHER" id="PTHR10075">
    <property type="entry name" value="BASIGIN RELATED"/>
    <property type="match status" value="1"/>
</dbReference>
<feature type="region of interest" description="Disordered" evidence="7">
    <location>
        <begin position="553"/>
        <end position="582"/>
    </location>
</feature>
<feature type="coiled-coil region" evidence="6">
    <location>
        <begin position="1611"/>
        <end position="1673"/>
    </location>
</feature>
<dbReference type="Pfam" id="PF07679">
    <property type="entry name" value="I-set"/>
    <property type="match status" value="4"/>
</dbReference>
<feature type="compositionally biased region" description="Basic and acidic residues" evidence="7">
    <location>
        <begin position="1342"/>
        <end position="1352"/>
    </location>
</feature>
<feature type="region of interest" description="Disordered" evidence="7">
    <location>
        <begin position="734"/>
        <end position="802"/>
    </location>
</feature>
<feature type="compositionally biased region" description="Basic and acidic residues" evidence="7">
    <location>
        <begin position="1470"/>
        <end position="1479"/>
    </location>
</feature>
<dbReference type="InterPro" id="IPR001715">
    <property type="entry name" value="CH_dom"/>
</dbReference>
<dbReference type="FunFam" id="2.60.40.10:FF:000032">
    <property type="entry name" value="palladin isoform X1"/>
    <property type="match status" value="1"/>
</dbReference>
<evidence type="ECO:0000256" key="3">
    <source>
        <dbReference type="ARBA" id="ARBA00023157"/>
    </source>
</evidence>
<evidence type="ECO:0000313" key="11">
    <source>
        <dbReference type="RefSeq" id="XP_022336567.1"/>
    </source>
</evidence>
<evidence type="ECO:0000256" key="1">
    <source>
        <dbReference type="ARBA" id="ARBA00022553"/>
    </source>
</evidence>
<evidence type="ECO:0000259" key="8">
    <source>
        <dbReference type="PROSITE" id="PS50021"/>
    </source>
</evidence>
<evidence type="ECO:0000259" key="9">
    <source>
        <dbReference type="PROSITE" id="PS50835"/>
    </source>
</evidence>
<feature type="compositionally biased region" description="Polar residues" evidence="7">
    <location>
        <begin position="62"/>
        <end position="72"/>
    </location>
</feature>